<reference evidence="1" key="2">
    <citation type="journal article" date="2022" name="New Phytol.">
        <title>Evolutionary transition to the ectomycorrhizal habit in the genomes of a hyperdiverse lineage of mushroom-forming fungi.</title>
        <authorList>
            <person name="Looney B."/>
            <person name="Miyauchi S."/>
            <person name="Morin E."/>
            <person name="Drula E."/>
            <person name="Courty P.E."/>
            <person name="Kohler A."/>
            <person name="Kuo A."/>
            <person name="LaButti K."/>
            <person name="Pangilinan J."/>
            <person name="Lipzen A."/>
            <person name="Riley R."/>
            <person name="Andreopoulos W."/>
            <person name="He G."/>
            <person name="Johnson J."/>
            <person name="Nolan M."/>
            <person name="Tritt A."/>
            <person name="Barry K.W."/>
            <person name="Grigoriev I.V."/>
            <person name="Nagy L.G."/>
            <person name="Hibbett D."/>
            <person name="Henrissat B."/>
            <person name="Matheny P.B."/>
            <person name="Labbe J."/>
            <person name="Martin F.M."/>
        </authorList>
    </citation>
    <scope>NUCLEOTIDE SEQUENCE</scope>
    <source>
        <strain evidence="1">FP105234-sp</strain>
    </source>
</reference>
<dbReference type="EMBL" id="MU275913">
    <property type="protein sequence ID" value="KAI0046996.1"/>
    <property type="molecule type" value="Genomic_DNA"/>
</dbReference>
<dbReference type="Proteomes" id="UP000814033">
    <property type="component" value="Unassembled WGS sequence"/>
</dbReference>
<evidence type="ECO:0000313" key="1">
    <source>
        <dbReference type="EMBL" id="KAI0046996.1"/>
    </source>
</evidence>
<reference evidence="1" key="1">
    <citation type="submission" date="2021-02" db="EMBL/GenBank/DDBJ databases">
        <authorList>
            <consortium name="DOE Joint Genome Institute"/>
            <person name="Ahrendt S."/>
            <person name="Looney B.P."/>
            <person name="Miyauchi S."/>
            <person name="Morin E."/>
            <person name="Drula E."/>
            <person name="Courty P.E."/>
            <person name="Chicoki N."/>
            <person name="Fauchery L."/>
            <person name="Kohler A."/>
            <person name="Kuo A."/>
            <person name="Labutti K."/>
            <person name="Pangilinan J."/>
            <person name="Lipzen A."/>
            <person name="Riley R."/>
            <person name="Andreopoulos W."/>
            <person name="He G."/>
            <person name="Johnson J."/>
            <person name="Barry K.W."/>
            <person name="Grigoriev I.V."/>
            <person name="Nagy L."/>
            <person name="Hibbett D."/>
            <person name="Henrissat B."/>
            <person name="Matheny P.B."/>
            <person name="Labbe J."/>
            <person name="Martin F."/>
        </authorList>
    </citation>
    <scope>NUCLEOTIDE SEQUENCE</scope>
    <source>
        <strain evidence="1">FP105234-sp</strain>
    </source>
</reference>
<sequence>MPSLLGASRYVSLPLVNLCARQSVPVFLDTINVLRGTRSLSFIIPSSRTRAGTASRSPWRVALCVRARVVRKLTSCPQTTTMSSCFHRDVACCLRRPTHAHRLTAVQVDDLTGPAWRQGILCSRSAAKLWPK</sequence>
<gene>
    <name evidence="1" type="ORF">FA95DRAFT_1296328</name>
</gene>
<evidence type="ECO:0000313" key="2">
    <source>
        <dbReference type="Proteomes" id="UP000814033"/>
    </source>
</evidence>
<comment type="caution">
    <text evidence="1">The sequence shown here is derived from an EMBL/GenBank/DDBJ whole genome shotgun (WGS) entry which is preliminary data.</text>
</comment>
<protein>
    <submittedName>
        <fullName evidence="1">Uncharacterized protein</fullName>
    </submittedName>
</protein>
<organism evidence="1 2">
    <name type="scientific">Auriscalpium vulgare</name>
    <dbReference type="NCBI Taxonomy" id="40419"/>
    <lineage>
        <taxon>Eukaryota</taxon>
        <taxon>Fungi</taxon>
        <taxon>Dikarya</taxon>
        <taxon>Basidiomycota</taxon>
        <taxon>Agaricomycotina</taxon>
        <taxon>Agaricomycetes</taxon>
        <taxon>Russulales</taxon>
        <taxon>Auriscalpiaceae</taxon>
        <taxon>Auriscalpium</taxon>
    </lineage>
</organism>
<accession>A0ACB8RTU0</accession>
<name>A0ACB8RTU0_9AGAM</name>
<proteinExistence type="predicted"/>
<keyword evidence="2" id="KW-1185">Reference proteome</keyword>